<dbReference type="Pfam" id="PF03108">
    <property type="entry name" value="DBD_Tnp_Mut"/>
    <property type="match status" value="1"/>
</dbReference>
<proteinExistence type="predicted"/>
<dbReference type="Gramene" id="TVU45368">
    <property type="protein sequence ID" value="TVU45368"/>
    <property type="gene ID" value="EJB05_04855"/>
</dbReference>
<feature type="domain" description="PB1-like" evidence="3">
    <location>
        <begin position="8"/>
        <end position="104"/>
    </location>
</feature>
<feature type="region of interest" description="Disordered" evidence="1">
    <location>
        <begin position="165"/>
        <end position="263"/>
    </location>
</feature>
<feature type="compositionally biased region" description="Acidic residues" evidence="1">
    <location>
        <begin position="186"/>
        <end position="204"/>
    </location>
</feature>
<evidence type="ECO:0000256" key="1">
    <source>
        <dbReference type="SAM" id="MobiDB-lite"/>
    </source>
</evidence>
<dbReference type="AlphaFoldDB" id="A0A5J9WB10"/>
<dbReference type="InterPro" id="IPR004332">
    <property type="entry name" value="Transposase_MuDR"/>
</dbReference>
<protein>
    <submittedName>
        <fullName evidence="4">Uncharacterized protein</fullName>
    </submittedName>
</protein>
<keyword evidence="5" id="KW-1185">Reference proteome</keyword>
<feature type="non-terminal residue" evidence="4">
    <location>
        <position position="1"/>
    </location>
</feature>
<evidence type="ECO:0000313" key="4">
    <source>
        <dbReference type="EMBL" id="TVU45368.1"/>
    </source>
</evidence>
<accession>A0A5J9WB10</accession>
<feature type="domain" description="Transposase MuDR plant" evidence="2">
    <location>
        <begin position="284"/>
        <end position="346"/>
    </location>
</feature>
<gene>
    <name evidence="4" type="ORF">EJB05_04855</name>
</gene>
<dbReference type="EMBL" id="RWGY01000004">
    <property type="protein sequence ID" value="TVU45368.1"/>
    <property type="molecule type" value="Genomic_DNA"/>
</dbReference>
<dbReference type="OrthoDB" id="681844at2759"/>
<organism evidence="4 5">
    <name type="scientific">Eragrostis curvula</name>
    <name type="common">weeping love grass</name>
    <dbReference type="NCBI Taxonomy" id="38414"/>
    <lineage>
        <taxon>Eukaryota</taxon>
        <taxon>Viridiplantae</taxon>
        <taxon>Streptophyta</taxon>
        <taxon>Embryophyta</taxon>
        <taxon>Tracheophyta</taxon>
        <taxon>Spermatophyta</taxon>
        <taxon>Magnoliopsida</taxon>
        <taxon>Liliopsida</taxon>
        <taxon>Poales</taxon>
        <taxon>Poaceae</taxon>
        <taxon>PACMAD clade</taxon>
        <taxon>Chloridoideae</taxon>
        <taxon>Eragrostideae</taxon>
        <taxon>Eragrostidinae</taxon>
        <taxon>Eragrostis</taxon>
    </lineage>
</organism>
<comment type="caution">
    <text evidence="4">The sequence shown here is derived from an EMBL/GenBank/DDBJ whole genome shotgun (WGS) entry which is preliminary data.</text>
</comment>
<sequence length="385" mass="43683">MDNLDMLPVKFYLGGEFVHQRDIVDYVGGDEAMSHVERDKVSLPEIVGHLKDHMTITDKDTIHLHWLFPGKELNNGLRPLSDDKVCIYMSECITEDGVADIYAEVIHVSSKEEEESDYENEMSDSDSEEGGIVAVPIQVLDASNTTQLGDLESFKAFYKSPVKPPIKDAASKGKKKADEPAQAQKEDDDSDVGDADNSENDEEAQENRKHKKNQGDVCRAIVPAGPHVVQPPTNEDLDVGNDAPYFGSSEEASYDDEEGLDTSGIRRKSRFPRYDEKATIPVFSIGMTFRGREEFKQAVVKYGIVMRRHIEFIKDEKKRIRAKCSWEGCPWLIHASDSSKCDWFQVQTYIPQHRCPQRRDNKLVTARRIAEKYEPLIKTNPSWKL</sequence>
<evidence type="ECO:0000259" key="2">
    <source>
        <dbReference type="Pfam" id="PF03108"/>
    </source>
</evidence>
<evidence type="ECO:0000313" key="5">
    <source>
        <dbReference type="Proteomes" id="UP000324897"/>
    </source>
</evidence>
<dbReference type="InterPro" id="IPR058594">
    <property type="entry name" value="PB1-like_dom_pln"/>
</dbReference>
<feature type="compositionally biased region" description="Basic and acidic residues" evidence="1">
    <location>
        <begin position="165"/>
        <end position="179"/>
    </location>
</feature>
<dbReference type="PANTHER" id="PTHR31973">
    <property type="entry name" value="POLYPROTEIN, PUTATIVE-RELATED"/>
    <property type="match status" value="1"/>
</dbReference>
<reference evidence="4 5" key="1">
    <citation type="journal article" date="2019" name="Sci. Rep.">
        <title>A high-quality genome of Eragrostis curvula grass provides insights into Poaceae evolution and supports new strategies to enhance forage quality.</title>
        <authorList>
            <person name="Carballo J."/>
            <person name="Santos B.A.C.M."/>
            <person name="Zappacosta D."/>
            <person name="Garbus I."/>
            <person name="Selva J.P."/>
            <person name="Gallo C.A."/>
            <person name="Diaz A."/>
            <person name="Albertini E."/>
            <person name="Caccamo M."/>
            <person name="Echenique V."/>
        </authorList>
    </citation>
    <scope>NUCLEOTIDE SEQUENCE [LARGE SCALE GENOMIC DNA]</scope>
    <source>
        <strain evidence="5">cv. Victoria</strain>
        <tissue evidence="4">Leaf</tissue>
    </source>
</reference>
<name>A0A5J9WB10_9POAL</name>
<dbReference type="PANTHER" id="PTHR31973:SF187">
    <property type="entry name" value="MUTATOR TRANSPOSASE MUDRA PROTEIN"/>
    <property type="match status" value="1"/>
</dbReference>
<dbReference type="Proteomes" id="UP000324897">
    <property type="component" value="Chromosome 5"/>
</dbReference>
<feature type="compositionally biased region" description="Acidic residues" evidence="1">
    <location>
        <begin position="112"/>
        <end position="129"/>
    </location>
</feature>
<evidence type="ECO:0000259" key="3">
    <source>
        <dbReference type="Pfam" id="PF26130"/>
    </source>
</evidence>
<feature type="region of interest" description="Disordered" evidence="1">
    <location>
        <begin position="110"/>
        <end position="129"/>
    </location>
</feature>
<dbReference type="Pfam" id="PF26130">
    <property type="entry name" value="PB1-like"/>
    <property type="match status" value="1"/>
</dbReference>